<comment type="caution">
    <text evidence="1">The sequence shown here is derived from an EMBL/GenBank/DDBJ whole genome shotgun (WGS) entry which is preliminary data.</text>
</comment>
<protein>
    <submittedName>
        <fullName evidence="1">DNA-binding transcriptional regulator YdaS (Cro superfamily)</fullName>
    </submittedName>
</protein>
<reference evidence="1 2" key="1">
    <citation type="submission" date="2023-07" db="EMBL/GenBank/DDBJ databases">
        <title>Sorghum-associated microbial communities from plants grown in Nebraska, USA.</title>
        <authorList>
            <person name="Schachtman D."/>
        </authorList>
    </citation>
    <scope>NUCLEOTIDE SEQUENCE [LARGE SCALE GENOMIC DNA]</scope>
    <source>
        <strain evidence="1 2">BE316</strain>
    </source>
</reference>
<organism evidence="1 2">
    <name type="scientific">Roseateles asaccharophilus</name>
    <dbReference type="NCBI Taxonomy" id="582607"/>
    <lineage>
        <taxon>Bacteria</taxon>
        <taxon>Pseudomonadati</taxon>
        <taxon>Pseudomonadota</taxon>
        <taxon>Betaproteobacteria</taxon>
        <taxon>Burkholderiales</taxon>
        <taxon>Sphaerotilaceae</taxon>
        <taxon>Roseateles</taxon>
    </lineage>
</organism>
<sequence>MSTIPIEERNRLCEEFGLDSRYLYQLLTGRRELEPARAVRLEQQSGGRLRRWHLRAKTWHLIWPELVGVEGAPCVPSIGAGEEGLEHGQTVAPAAGEVHPNGQAAVV</sequence>
<dbReference type="GO" id="GO:0003677">
    <property type="term" value="F:DNA binding"/>
    <property type="evidence" value="ECO:0007669"/>
    <property type="project" value="UniProtKB-KW"/>
</dbReference>
<keyword evidence="1" id="KW-0238">DNA-binding</keyword>
<accession>A0ABU2A3I2</accession>
<gene>
    <name evidence="1" type="ORF">J2X21_000856</name>
</gene>
<evidence type="ECO:0000313" key="2">
    <source>
        <dbReference type="Proteomes" id="UP001180825"/>
    </source>
</evidence>
<dbReference type="RefSeq" id="WP_310325270.1">
    <property type="nucleotide sequence ID" value="NZ_JAVDXV010000001.1"/>
</dbReference>
<evidence type="ECO:0000313" key="1">
    <source>
        <dbReference type="EMBL" id="MDR7331744.1"/>
    </source>
</evidence>
<proteinExistence type="predicted"/>
<name>A0ABU2A3I2_9BURK</name>
<dbReference type="EMBL" id="JAVDXV010000001">
    <property type="protein sequence ID" value="MDR7331744.1"/>
    <property type="molecule type" value="Genomic_DNA"/>
</dbReference>
<dbReference type="Proteomes" id="UP001180825">
    <property type="component" value="Unassembled WGS sequence"/>
</dbReference>
<keyword evidence="2" id="KW-1185">Reference proteome</keyword>